<organism evidence="13 14">
    <name type="scientific">Ruminiclostridium cellobioparum subsp. termitidis CT1112</name>
    <dbReference type="NCBI Taxonomy" id="1195236"/>
    <lineage>
        <taxon>Bacteria</taxon>
        <taxon>Bacillati</taxon>
        <taxon>Bacillota</taxon>
        <taxon>Clostridia</taxon>
        <taxon>Eubacteriales</taxon>
        <taxon>Oscillospiraceae</taxon>
        <taxon>Ruminiclostridium</taxon>
    </lineage>
</organism>
<dbReference type="SUPFAM" id="SSF52172">
    <property type="entry name" value="CheY-like"/>
    <property type="match status" value="1"/>
</dbReference>
<evidence type="ECO:0000259" key="12">
    <source>
        <dbReference type="PROSITE" id="PS50110"/>
    </source>
</evidence>
<dbReference type="CDD" id="cd17536">
    <property type="entry name" value="REC_YesN-like"/>
    <property type="match status" value="1"/>
</dbReference>
<reference evidence="13 14" key="1">
    <citation type="journal article" date="2013" name="Genome Announc.">
        <title>Draft Genome Sequence of the Cellulolytic, Mesophilic, Anaerobic Bacterium Clostridium termitidis Strain CT1112 (DSM 5398).</title>
        <authorList>
            <person name="Lal S."/>
            <person name="Ramachandran U."/>
            <person name="Zhang X."/>
            <person name="Munir R."/>
            <person name="Sparling R."/>
            <person name="Levin D.B."/>
        </authorList>
    </citation>
    <scope>NUCLEOTIDE SEQUENCE [LARGE SCALE GENOMIC DNA]</scope>
    <source>
        <strain evidence="13 14">CT1112</strain>
    </source>
</reference>
<dbReference type="Gene3D" id="1.10.10.60">
    <property type="entry name" value="Homeodomain-like"/>
    <property type="match status" value="2"/>
</dbReference>
<evidence type="ECO:0000259" key="11">
    <source>
        <dbReference type="PROSITE" id="PS01124"/>
    </source>
</evidence>
<evidence type="ECO:0000256" key="2">
    <source>
        <dbReference type="ARBA" id="ARBA00018672"/>
    </source>
</evidence>
<dbReference type="InterPro" id="IPR009057">
    <property type="entry name" value="Homeodomain-like_sf"/>
</dbReference>
<dbReference type="EMBL" id="AORV01000017">
    <property type="protein sequence ID" value="EMS73634.1"/>
    <property type="molecule type" value="Genomic_DNA"/>
</dbReference>
<evidence type="ECO:0000256" key="8">
    <source>
        <dbReference type="ARBA" id="ARBA00023163"/>
    </source>
</evidence>
<dbReference type="Pfam" id="PF12833">
    <property type="entry name" value="HTH_18"/>
    <property type="match status" value="1"/>
</dbReference>
<dbReference type="SMART" id="SM00448">
    <property type="entry name" value="REC"/>
    <property type="match status" value="1"/>
</dbReference>
<dbReference type="GO" id="GO:0003700">
    <property type="term" value="F:DNA-binding transcription factor activity"/>
    <property type="evidence" value="ECO:0007669"/>
    <property type="project" value="InterPro"/>
</dbReference>
<dbReference type="Proteomes" id="UP000014155">
    <property type="component" value="Unassembled WGS sequence"/>
</dbReference>
<dbReference type="InterPro" id="IPR011006">
    <property type="entry name" value="CheY-like_superfamily"/>
</dbReference>
<dbReference type="AlphaFoldDB" id="S0FWU2"/>
<keyword evidence="5" id="KW-0902">Two-component regulatory system</keyword>
<dbReference type="eggNOG" id="COG2207">
    <property type="taxonomic scope" value="Bacteria"/>
</dbReference>
<evidence type="ECO:0000313" key="13">
    <source>
        <dbReference type="EMBL" id="EMS73634.1"/>
    </source>
</evidence>
<dbReference type="PANTHER" id="PTHR42713:SF3">
    <property type="entry name" value="TRANSCRIPTIONAL REGULATORY PROTEIN HPTR"/>
    <property type="match status" value="1"/>
</dbReference>
<keyword evidence="6" id="KW-0805">Transcription regulation</keyword>
<dbReference type="Pfam" id="PF00072">
    <property type="entry name" value="Response_reg"/>
    <property type="match status" value="1"/>
</dbReference>
<dbReference type="GO" id="GO:0000160">
    <property type="term" value="P:phosphorelay signal transduction system"/>
    <property type="evidence" value="ECO:0007669"/>
    <property type="project" value="UniProtKB-KW"/>
</dbReference>
<keyword evidence="4 10" id="KW-0597">Phosphoprotein</keyword>
<evidence type="ECO:0000256" key="6">
    <source>
        <dbReference type="ARBA" id="ARBA00023015"/>
    </source>
</evidence>
<evidence type="ECO:0000256" key="7">
    <source>
        <dbReference type="ARBA" id="ARBA00023125"/>
    </source>
</evidence>
<dbReference type="SMART" id="SM00342">
    <property type="entry name" value="HTH_ARAC"/>
    <property type="match status" value="1"/>
</dbReference>
<evidence type="ECO:0000313" key="14">
    <source>
        <dbReference type="Proteomes" id="UP000014155"/>
    </source>
</evidence>
<dbReference type="InterPro" id="IPR051552">
    <property type="entry name" value="HptR"/>
</dbReference>
<dbReference type="PANTHER" id="PTHR42713">
    <property type="entry name" value="HISTIDINE KINASE-RELATED"/>
    <property type="match status" value="1"/>
</dbReference>
<dbReference type="SUPFAM" id="SSF46689">
    <property type="entry name" value="Homeodomain-like"/>
    <property type="match status" value="2"/>
</dbReference>
<dbReference type="PROSITE" id="PS50110">
    <property type="entry name" value="RESPONSE_REGULATORY"/>
    <property type="match status" value="1"/>
</dbReference>
<comment type="function">
    <text evidence="9">May play the central regulatory role in sporulation. It may be an element of the effector pathway responsible for the activation of sporulation genes in response to nutritional stress. Spo0A may act in concert with spo0H (a sigma factor) to control the expression of some genes that are critical to the sporulation process.</text>
</comment>
<keyword evidence="3" id="KW-0963">Cytoplasm</keyword>
<dbReference type="eggNOG" id="COG4753">
    <property type="taxonomic scope" value="Bacteria"/>
</dbReference>
<dbReference type="Gene3D" id="3.40.50.2300">
    <property type="match status" value="1"/>
</dbReference>
<dbReference type="PATRIC" id="fig|1195236.3.peg.719"/>
<feature type="modified residue" description="4-aspartylphosphate" evidence="10">
    <location>
        <position position="54"/>
    </location>
</feature>
<proteinExistence type="predicted"/>
<gene>
    <name evidence="13" type="ORF">CTER_0410</name>
</gene>
<evidence type="ECO:0000256" key="3">
    <source>
        <dbReference type="ARBA" id="ARBA00022490"/>
    </source>
</evidence>
<dbReference type="PRINTS" id="PR00032">
    <property type="entry name" value="HTHARAC"/>
</dbReference>
<keyword evidence="8" id="KW-0804">Transcription</keyword>
<evidence type="ECO:0000256" key="4">
    <source>
        <dbReference type="ARBA" id="ARBA00022553"/>
    </source>
</evidence>
<dbReference type="STRING" id="1195236.CTER_0410"/>
<sequence length="530" mass="61668">MYKLLVVDDEPKHRRCLAQMIEDLRPEYKVYEAKNGKEALELIDSERMDVVITDIRMPIMDGISFMEAINLSMKGTKVIILSGFAYFEYAQKALSLGAFDYVLKPVNQKKILEILIKVEDAIEKEIKEQQHKIQIEKQLNTAFPAYIDQLFNGLVNGYLNADGIKEIETIFPYRGKGFVIATELVRLNDILKDYNSDEIYEMKLNVKQWIKETLNTAGHTISFFLESNRNIMITILNTNTICGTVTREDPYMLNSFVNNLKASYRLDAFIGIGSIYEDIFNSIRQSFDEALLALNYKFYEDKKRVLLFEHYKDYSKWDHAKVNELTGKVREALLISDFQKASELIYILCESANGIMPPQQLKELIGDLVIDFIKQFQNQIYAEQKVKLISDTRRSFAQAENPGELKQAADHIFTCLKGLKASKNDKIIKACEKYVHENYMKDISLETIAERFFFNPSYFSSYFKNNAGMNFSDYLQKIRMEKAGELLRKHNLRVYEVAEKVGYQNVKYFNKVFKKEYGVSPDEYRRSNNI</sequence>
<comment type="subcellular location">
    <subcellularLocation>
        <location evidence="1">Cytoplasm</location>
    </subcellularLocation>
</comment>
<feature type="domain" description="Response regulatory" evidence="12">
    <location>
        <begin position="3"/>
        <end position="119"/>
    </location>
</feature>
<evidence type="ECO:0000256" key="9">
    <source>
        <dbReference type="ARBA" id="ARBA00024867"/>
    </source>
</evidence>
<evidence type="ECO:0000256" key="5">
    <source>
        <dbReference type="ARBA" id="ARBA00023012"/>
    </source>
</evidence>
<dbReference type="RefSeq" id="WP_004623774.1">
    <property type="nucleotide sequence ID" value="NZ_AORV01000017.1"/>
</dbReference>
<protein>
    <recommendedName>
        <fullName evidence="2">Stage 0 sporulation protein A homolog</fullName>
    </recommendedName>
</protein>
<feature type="domain" description="HTH araC/xylS-type" evidence="11">
    <location>
        <begin position="429"/>
        <end position="527"/>
    </location>
</feature>
<keyword evidence="7" id="KW-0238">DNA-binding</keyword>
<comment type="caution">
    <text evidence="13">The sequence shown here is derived from an EMBL/GenBank/DDBJ whole genome shotgun (WGS) entry which is preliminary data.</text>
</comment>
<evidence type="ECO:0000256" key="1">
    <source>
        <dbReference type="ARBA" id="ARBA00004496"/>
    </source>
</evidence>
<dbReference type="GO" id="GO:0043565">
    <property type="term" value="F:sequence-specific DNA binding"/>
    <property type="evidence" value="ECO:0007669"/>
    <property type="project" value="InterPro"/>
</dbReference>
<keyword evidence="14" id="KW-1185">Reference proteome</keyword>
<dbReference type="PROSITE" id="PS01124">
    <property type="entry name" value="HTH_ARAC_FAMILY_2"/>
    <property type="match status" value="1"/>
</dbReference>
<dbReference type="GO" id="GO:0005737">
    <property type="term" value="C:cytoplasm"/>
    <property type="evidence" value="ECO:0007669"/>
    <property type="project" value="UniProtKB-SubCell"/>
</dbReference>
<dbReference type="InterPro" id="IPR001789">
    <property type="entry name" value="Sig_transdc_resp-reg_receiver"/>
</dbReference>
<accession>S0FWU2</accession>
<evidence type="ECO:0000256" key="10">
    <source>
        <dbReference type="PROSITE-ProRule" id="PRU00169"/>
    </source>
</evidence>
<dbReference type="InterPro" id="IPR020449">
    <property type="entry name" value="Tscrpt_reg_AraC-type_HTH"/>
</dbReference>
<dbReference type="InterPro" id="IPR018060">
    <property type="entry name" value="HTH_AraC"/>
</dbReference>
<name>S0FWU2_RUMCE</name>